<sequence length="254" mass="29627">MLRLLEDDCTHQHLFSLAFKGIIGVEGRYASFAPGRRDQVVRINADCPISMSQFLSGGTLLKGDNEDPKEVMAWFQGNLHLFQKTRTHPNRGSNWQLTTSIDNEHANGKRIVKFIRQNLQNIDNFVRIMEDFKALKWKLDSILETKGFVSQPEPRLGEPIRSFWHEYKPHNFRGTGDYFDNIERFITFNNVPSYLESFIGQWNVAARGKHRSNSAPDRRDVLEAREFIFENYKFASSLWAQSYLDVNAERFVEF</sequence>
<protein>
    <submittedName>
        <fullName evidence="1">BgTH12-02264</fullName>
    </submittedName>
</protein>
<dbReference type="Proteomes" id="UP000683417">
    <property type="component" value="Unassembled WGS sequence"/>
</dbReference>
<proteinExistence type="predicted"/>
<dbReference type="EMBL" id="CAJHIT010000005">
    <property type="protein sequence ID" value="CAD6502021.1"/>
    <property type="molecule type" value="Genomic_DNA"/>
</dbReference>
<comment type="caution">
    <text evidence="1">The sequence shown here is derived from an EMBL/GenBank/DDBJ whole genome shotgun (WGS) entry which is preliminary data.</text>
</comment>
<name>A0A9W4D0S6_BLUGR</name>
<gene>
    <name evidence="1" type="ORF">BGTH12_LOCUS3379</name>
</gene>
<evidence type="ECO:0000313" key="1">
    <source>
        <dbReference type="EMBL" id="CAD6502021.1"/>
    </source>
</evidence>
<accession>A0A9W4D0S6</accession>
<reference evidence="1" key="1">
    <citation type="submission" date="2020-10" db="EMBL/GenBank/DDBJ databases">
        <authorList>
            <person name="Muller C M."/>
        </authorList>
    </citation>
    <scope>NUCLEOTIDE SEQUENCE</scope>
    <source>
        <strain evidence="1">THUN-12</strain>
    </source>
</reference>
<evidence type="ECO:0000313" key="2">
    <source>
        <dbReference type="Proteomes" id="UP000683417"/>
    </source>
</evidence>
<dbReference type="AlphaFoldDB" id="A0A9W4D0S6"/>
<organism evidence="1 2">
    <name type="scientific">Blumeria graminis f. sp. triticale</name>
    <dbReference type="NCBI Taxonomy" id="1689686"/>
    <lineage>
        <taxon>Eukaryota</taxon>
        <taxon>Fungi</taxon>
        <taxon>Dikarya</taxon>
        <taxon>Ascomycota</taxon>
        <taxon>Pezizomycotina</taxon>
        <taxon>Leotiomycetes</taxon>
        <taxon>Erysiphales</taxon>
        <taxon>Erysiphaceae</taxon>
        <taxon>Blumeria</taxon>
    </lineage>
</organism>